<feature type="domain" description="Purple acid phosphatase N-terminal" evidence="7">
    <location>
        <begin position="64"/>
        <end position="148"/>
    </location>
</feature>
<dbReference type="OrthoDB" id="45007at2759"/>
<protein>
    <recommendedName>
        <fullName evidence="4">Purple acid phosphatase</fullName>
        <ecNumber evidence="4">3.1.3.2</ecNumber>
    </recommendedName>
</protein>
<evidence type="ECO:0000259" key="6">
    <source>
        <dbReference type="Pfam" id="PF14008"/>
    </source>
</evidence>
<dbReference type="InterPro" id="IPR015914">
    <property type="entry name" value="PAPs_N"/>
</dbReference>
<dbReference type="InterPro" id="IPR029052">
    <property type="entry name" value="Metallo-depent_PP-like"/>
</dbReference>
<dbReference type="EC" id="3.1.3.2" evidence="4"/>
<keyword evidence="1 4" id="KW-0732">Signal</keyword>
<sequence>MLSLLAVALAAVGTSEARIGGNDNWVRPAPGQDIDMRLLQDDANDAAQQINLRIVGNSDGKWNYYVQFATNNTFAAPATTCSAWTDDETITGTGSSTTYANLNTGGSYHNPSDIYQSPYLHKCKLEGLRPSTKYFYQALTSETLSFTTPPLAGTSEVFSAVVLADVGQTNYSNMTMTRAAEALETSGASSIIWPGDLSYADGYQPRWDTFGRLAQVLTGKGEIMWAGGNHELSSQEAWMAYQQRYAGTGPMWFTTQRGPMTLVSLCSYCNTGTDSPQYRWLEETLPTIDRALTPWLVVIFHAPMYCSDVSHQQEAEEMRVSMEPLFVEYGVDVVFSGHVHAYERTAPVNNYTVTECAPVHITIGDGGNREETANEFYQQPEWSLERDASFGFGTFDILDANLANWTWLRNPAGYFEFPGQTPFPVMPDYTIVDNAIWNRTACRT</sequence>
<evidence type="ECO:0000259" key="7">
    <source>
        <dbReference type="Pfam" id="PF16656"/>
    </source>
</evidence>
<dbReference type="GO" id="GO:0003993">
    <property type="term" value="F:acid phosphatase activity"/>
    <property type="evidence" value="ECO:0007669"/>
    <property type="project" value="UniProtKB-EC"/>
</dbReference>
<dbReference type="AlphaFoldDB" id="A0A2R5GJ11"/>
<dbReference type="PANTHER" id="PTHR22953">
    <property type="entry name" value="ACID PHOSPHATASE RELATED"/>
    <property type="match status" value="1"/>
</dbReference>
<proteinExistence type="inferred from homology"/>
<dbReference type="PANTHER" id="PTHR22953:SF153">
    <property type="entry name" value="PURPLE ACID PHOSPHATASE"/>
    <property type="match status" value="1"/>
</dbReference>
<reference evidence="8 9" key="1">
    <citation type="submission" date="2017-12" db="EMBL/GenBank/DDBJ databases">
        <title>Sequencing, de novo assembly and annotation of complete genome of a new Thraustochytrid species, strain FCC1311.</title>
        <authorList>
            <person name="Sedici K."/>
            <person name="Godart F."/>
            <person name="Aiese Cigliano R."/>
            <person name="Sanseverino W."/>
            <person name="Barakat M."/>
            <person name="Ortet P."/>
            <person name="Marechal E."/>
            <person name="Cagnac O."/>
            <person name="Amato A."/>
        </authorList>
    </citation>
    <scope>NUCLEOTIDE SEQUENCE [LARGE SCALE GENOMIC DNA]</scope>
</reference>
<gene>
    <name evidence="8" type="ORF">FCC1311_070972</name>
</gene>
<evidence type="ECO:0000256" key="2">
    <source>
        <dbReference type="ARBA" id="ARBA00022801"/>
    </source>
</evidence>
<evidence type="ECO:0000256" key="4">
    <source>
        <dbReference type="RuleBase" id="RU361203"/>
    </source>
</evidence>
<dbReference type="InterPro" id="IPR008963">
    <property type="entry name" value="Purple_acid_Pase-like_N"/>
</dbReference>
<feature type="domain" description="Calcineurin-like phosphoesterase" evidence="5">
    <location>
        <begin position="161"/>
        <end position="342"/>
    </location>
</feature>
<dbReference type="SUPFAM" id="SSF49363">
    <property type="entry name" value="Purple acid phosphatase, N-terminal domain"/>
    <property type="match status" value="1"/>
</dbReference>
<dbReference type="Gene3D" id="2.60.40.380">
    <property type="entry name" value="Purple acid phosphatase-like, N-terminal"/>
    <property type="match status" value="1"/>
</dbReference>
<comment type="similarity">
    <text evidence="4">Belongs to the metallophosphoesterase superfamily. Purple acid phosphatase family.</text>
</comment>
<dbReference type="InterPro" id="IPR025733">
    <property type="entry name" value="PAPs_C"/>
</dbReference>
<comment type="catalytic activity">
    <reaction evidence="4">
        <text>a phosphate monoester + H2O = an alcohol + phosphate</text>
        <dbReference type="Rhea" id="RHEA:15017"/>
        <dbReference type="ChEBI" id="CHEBI:15377"/>
        <dbReference type="ChEBI" id="CHEBI:30879"/>
        <dbReference type="ChEBI" id="CHEBI:43474"/>
        <dbReference type="ChEBI" id="CHEBI:67140"/>
        <dbReference type="EC" id="3.1.3.2"/>
    </reaction>
</comment>
<feature type="signal peptide" evidence="4">
    <location>
        <begin position="1"/>
        <end position="17"/>
    </location>
</feature>
<dbReference type="Pfam" id="PF16656">
    <property type="entry name" value="Pur_ac_phosph_N"/>
    <property type="match status" value="1"/>
</dbReference>
<dbReference type="CDD" id="cd00839">
    <property type="entry name" value="MPP_PAPs"/>
    <property type="match status" value="1"/>
</dbReference>
<dbReference type="InterPro" id="IPR041792">
    <property type="entry name" value="MPP_PAP"/>
</dbReference>
<dbReference type="Gene3D" id="3.60.21.10">
    <property type="match status" value="1"/>
</dbReference>
<dbReference type="Pfam" id="PF00149">
    <property type="entry name" value="Metallophos"/>
    <property type="match status" value="1"/>
</dbReference>
<evidence type="ECO:0000313" key="8">
    <source>
        <dbReference type="EMBL" id="GBG30876.1"/>
    </source>
</evidence>
<keyword evidence="9" id="KW-1185">Reference proteome</keyword>
<evidence type="ECO:0000256" key="1">
    <source>
        <dbReference type="ARBA" id="ARBA00022729"/>
    </source>
</evidence>
<accession>A0A2R5GJ11</accession>
<keyword evidence="3" id="KW-0325">Glycoprotein</keyword>
<dbReference type="Proteomes" id="UP000241890">
    <property type="component" value="Unassembled WGS sequence"/>
</dbReference>
<comment type="caution">
    <text evidence="8">The sequence shown here is derived from an EMBL/GenBank/DDBJ whole genome shotgun (WGS) entry which is preliminary data.</text>
</comment>
<name>A0A2R5GJ11_9STRA</name>
<dbReference type="InterPro" id="IPR004843">
    <property type="entry name" value="Calcineurin-like_PHP"/>
</dbReference>
<feature type="chain" id="PRO_5015216329" description="Purple acid phosphatase" evidence="4">
    <location>
        <begin position="18"/>
        <end position="444"/>
    </location>
</feature>
<organism evidence="8 9">
    <name type="scientific">Hondaea fermentalgiana</name>
    <dbReference type="NCBI Taxonomy" id="2315210"/>
    <lineage>
        <taxon>Eukaryota</taxon>
        <taxon>Sar</taxon>
        <taxon>Stramenopiles</taxon>
        <taxon>Bigyra</taxon>
        <taxon>Labyrinthulomycetes</taxon>
        <taxon>Thraustochytrida</taxon>
        <taxon>Thraustochytriidae</taxon>
        <taxon>Hondaea</taxon>
    </lineage>
</organism>
<evidence type="ECO:0000259" key="5">
    <source>
        <dbReference type="Pfam" id="PF00149"/>
    </source>
</evidence>
<dbReference type="InterPro" id="IPR039331">
    <property type="entry name" value="PAPs-like"/>
</dbReference>
<evidence type="ECO:0000313" key="9">
    <source>
        <dbReference type="Proteomes" id="UP000241890"/>
    </source>
</evidence>
<dbReference type="Pfam" id="PF14008">
    <property type="entry name" value="Metallophos_C"/>
    <property type="match status" value="1"/>
</dbReference>
<dbReference type="InParanoid" id="A0A2R5GJ11"/>
<dbReference type="EMBL" id="BEYU01000084">
    <property type="protein sequence ID" value="GBG30876.1"/>
    <property type="molecule type" value="Genomic_DNA"/>
</dbReference>
<dbReference type="SUPFAM" id="SSF56300">
    <property type="entry name" value="Metallo-dependent phosphatases"/>
    <property type="match status" value="1"/>
</dbReference>
<dbReference type="GO" id="GO:0046872">
    <property type="term" value="F:metal ion binding"/>
    <property type="evidence" value="ECO:0007669"/>
    <property type="project" value="InterPro"/>
</dbReference>
<keyword evidence="2 4" id="KW-0378">Hydrolase</keyword>
<feature type="domain" description="Purple acid phosphatase C-terminal" evidence="6">
    <location>
        <begin position="357"/>
        <end position="410"/>
    </location>
</feature>
<evidence type="ECO:0000256" key="3">
    <source>
        <dbReference type="ARBA" id="ARBA00023180"/>
    </source>
</evidence>